<keyword evidence="2" id="KW-1185">Reference proteome</keyword>
<evidence type="ECO:0000313" key="2">
    <source>
        <dbReference type="Proteomes" id="UP000324748"/>
    </source>
</evidence>
<proteinExistence type="predicted"/>
<evidence type="ECO:0000313" key="1">
    <source>
        <dbReference type="EMBL" id="KAA1073296.1"/>
    </source>
</evidence>
<dbReference type="Proteomes" id="UP000324748">
    <property type="component" value="Unassembled WGS sequence"/>
</dbReference>
<gene>
    <name evidence="1" type="ORF">PGT21_007726</name>
</gene>
<protein>
    <submittedName>
        <fullName evidence="1">Uncharacterized protein</fullName>
    </submittedName>
</protein>
<accession>A0A5B0MAG7</accession>
<sequence>MTDLPIEIPLHIFLLALLDEEDQADYPSSPAYWSCTLKTQSVLWGRGIELCRRAWNKSITLRMTCRIANDQICRQMNQSAILAGLIQTPSNPRSHARTLPCHRLKLYTRNGCLGGMELLKRHSQTLEFFFIEMAHALPGSIWWNASPPLNLASTTFPRLTTFIFRTNSAGVWLPFRNLAELMRNSPGLRHLTVFQLTGPADDEEANELLANQGQPACQLESLHIRRARWLFDDNLMFIVADSHLSLRELTWVFEKPETDEEGNLSDDEREDDADAFYNIFAPCTEIETLRIADLRIDGLVPRRKHQRRERFNRSSPMGRVLGNLLAKLWNLENLELCGTIDIQNLYKRNVDVLPFDLRSLFIDRYHEYRLDKLIHQLQREEGPLGQLESLAIDEQVELDVQPFLWETLLTVCQSRGIQLRIHRDDLSRNDDPEDLSVRLQRLAIDTIPVNQTRYRFACLEGFLFQNRHNGERFEFFYDKTPGLSCFLD</sequence>
<reference evidence="1 2" key="1">
    <citation type="submission" date="2019-05" db="EMBL/GenBank/DDBJ databases">
        <title>Emergence of the Ug99 lineage of the wheat stem rust pathogen through somatic hybridization.</title>
        <authorList>
            <person name="Li F."/>
            <person name="Upadhyaya N.M."/>
            <person name="Sperschneider J."/>
            <person name="Matny O."/>
            <person name="Nguyen-Phuc H."/>
            <person name="Mago R."/>
            <person name="Raley C."/>
            <person name="Miller M.E."/>
            <person name="Silverstein K.A.T."/>
            <person name="Henningsen E."/>
            <person name="Hirsch C.D."/>
            <person name="Visser B."/>
            <person name="Pretorius Z.A."/>
            <person name="Steffenson B.J."/>
            <person name="Schwessinger B."/>
            <person name="Dodds P.N."/>
            <person name="Figueroa M."/>
        </authorList>
    </citation>
    <scope>NUCLEOTIDE SEQUENCE [LARGE SCALE GENOMIC DNA]</scope>
    <source>
        <strain evidence="1">21-0</strain>
    </source>
</reference>
<dbReference type="OrthoDB" id="2495962at2759"/>
<name>A0A5B0MAG7_PUCGR</name>
<comment type="caution">
    <text evidence="1">The sequence shown here is derived from an EMBL/GenBank/DDBJ whole genome shotgun (WGS) entry which is preliminary data.</text>
</comment>
<organism evidence="1 2">
    <name type="scientific">Puccinia graminis f. sp. tritici</name>
    <dbReference type="NCBI Taxonomy" id="56615"/>
    <lineage>
        <taxon>Eukaryota</taxon>
        <taxon>Fungi</taxon>
        <taxon>Dikarya</taxon>
        <taxon>Basidiomycota</taxon>
        <taxon>Pucciniomycotina</taxon>
        <taxon>Pucciniomycetes</taxon>
        <taxon>Pucciniales</taxon>
        <taxon>Pucciniaceae</taxon>
        <taxon>Puccinia</taxon>
    </lineage>
</organism>
<dbReference type="EMBL" id="VSWC01000158">
    <property type="protein sequence ID" value="KAA1073296.1"/>
    <property type="molecule type" value="Genomic_DNA"/>
</dbReference>
<dbReference type="AlphaFoldDB" id="A0A5B0MAG7"/>